<dbReference type="EMBL" id="KB467831">
    <property type="protein sequence ID" value="PCH34438.1"/>
    <property type="molecule type" value="Genomic_DNA"/>
</dbReference>
<accession>A0A2H3J9U9</accession>
<gene>
    <name evidence="2" type="ORF">WOLCODRAFT_160868</name>
</gene>
<dbReference type="AlphaFoldDB" id="A0A2H3J9U9"/>
<feature type="compositionally biased region" description="Pro residues" evidence="1">
    <location>
        <begin position="1"/>
        <end position="11"/>
    </location>
</feature>
<feature type="region of interest" description="Disordered" evidence="1">
    <location>
        <begin position="1"/>
        <end position="122"/>
    </location>
</feature>
<evidence type="ECO:0000256" key="1">
    <source>
        <dbReference type="SAM" id="MobiDB-lite"/>
    </source>
</evidence>
<feature type="compositionally biased region" description="Polar residues" evidence="1">
    <location>
        <begin position="112"/>
        <end position="122"/>
    </location>
</feature>
<dbReference type="Proteomes" id="UP000218811">
    <property type="component" value="Unassembled WGS sequence"/>
</dbReference>
<proteinExistence type="predicted"/>
<protein>
    <submittedName>
        <fullName evidence="2">Uncharacterized protein</fullName>
    </submittedName>
</protein>
<name>A0A2H3J9U9_WOLCO</name>
<reference evidence="2 3" key="1">
    <citation type="journal article" date="2012" name="Science">
        <title>The Paleozoic origin of enzymatic lignin decomposition reconstructed from 31 fungal genomes.</title>
        <authorList>
            <person name="Floudas D."/>
            <person name="Binder M."/>
            <person name="Riley R."/>
            <person name="Barry K."/>
            <person name="Blanchette R.A."/>
            <person name="Henrissat B."/>
            <person name="Martinez A.T."/>
            <person name="Otillar R."/>
            <person name="Spatafora J.W."/>
            <person name="Yadav J.S."/>
            <person name="Aerts A."/>
            <person name="Benoit I."/>
            <person name="Boyd A."/>
            <person name="Carlson A."/>
            <person name="Copeland A."/>
            <person name="Coutinho P.M."/>
            <person name="de Vries R.P."/>
            <person name="Ferreira P."/>
            <person name="Findley K."/>
            <person name="Foster B."/>
            <person name="Gaskell J."/>
            <person name="Glotzer D."/>
            <person name="Gorecki P."/>
            <person name="Heitman J."/>
            <person name="Hesse C."/>
            <person name="Hori C."/>
            <person name="Igarashi K."/>
            <person name="Jurgens J.A."/>
            <person name="Kallen N."/>
            <person name="Kersten P."/>
            <person name="Kohler A."/>
            <person name="Kuees U."/>
            <person name="Kumar T.K.A."/>
            <person name="Kuo A."/>
            <person name="LaButti K."/>
            <person name="Larrondo L.F."/>
            <person name="Lindquist E."/>
            <person name="Ling A."/>
            <person name="Lombard V."/>
            <person name="Lucas S."/>
            <person name="Lundell T."/>
            <person name="Martin R."/>
            <person name="McLaughlin D.J."/>
            <person name="Morgenstern I."/>
            <person name="Morin E."/>
            <person name="Murat C."/>
            <person name="Nagy L.G."/>
            <person name="Nolan M."/>
            <person name="Ohm R.A."/>
            <person name="Patyshakuliyeva A."/>
            <person name="Rokas A."/>
            <person name="Ruiz-Duenas F.J."/>
            <person name="Sabat G."/>
            <person name="Salamov A."/>
            <person name="Samejima M."/>
            <person name="Schmutz J."/>
            <person name="Slot J.C."/>
            <person name="St John F."/>
            <person name="Stenlid J."/>
            <person name="Sun H."/>
            <person name="Sun S."/>
            <person name="Syed K."/>
            <person name="Tsang A."/>
            <person name="Wiebenga A."/>
            <person name="Young D."/>
            <person name="Pisabarro A."/>
            <person name="Eastwood D.C."/>
            <person name="Martin F."/>
            <person name="Cullen D."/>
            <person name="Grigoriev I.V."/>
            <person name="Hibbett D.S."/>
        </authorList>
    </citation>
    <scope>NUCLEOTIDE SEQUENCE [LARGE SCALE GENOMIC DNA]</scope>
    <source>
        <strain evidence="2 3">MD-104</strain>
    </source>
</reference>
<organism evidence="2 3">
    <name type="scientific">Wolfiporia cocos (strain MD-104)</name>
    <name type="common">Brown rot fungus</name>
    <dbReference type="NCBI Taxonomy" id="742152"/>
    <lineage>
        <taxon>Eukaryota</taxon>
        <taxon>Fungi</taxon>
        <taxon>Dikarya</taxon>
        <taxon>Basidiomycota</taxon>
        <taxon>Agaricomycotina</taxon>
        <taxon>Agaricomycetes</taxon>
        <taxon>Polyporales</taxon>
        <taxon>Phaeolaceae</taxon>
        <taxon>Wolfiporia</taxon>
    </lineage>
</organism>
<feature type="compositionally biased region" description="Basic and acidic residues" evidence="1">
    <location>
        <begin position="146"/>
        <end position="167"/>
    </location>
</feature>
<sequence>MPPPYQYPMPPEYAACRPSYPPPNGAPASLADDNPSEKTEERESDAEMDPGRVAPSEQPCAEKAAPADGEDSDRKAAEAMKAVIEANRPGPAPAALASQAEIEKEQEQEQAPTSAPQTSQMLQPLPPELLTLIWTSTRMRTARPNRRVETPKDEAEEQKPPAGGERSDILMEDGVTMLNPGTHRVLLCVQSGLTDGKHECAPMELLTQVSGDPDPRPRAARVDPYALFAGTTGIAAAMTVARFLAS</sequence>
<evidence type="ECO:0000313" key="2">
    <source>
        <dbReference type="EMBL" id="PCH34438.1"/>
    </source>
</evidence>
<evidence type="ECO:0000313" key="3">
    <source>
        <dbReference type="Proteomes" id="UP000218811"/>
    </source>
</evidence>
<feature type="region of interest" description="Disordered" evidence="1">
    <location>
        <begin position="138"/>
        <end position="167"/>
    </location>
</feature>
<keyword evidence="3" id="KW-1185">Reference proteome</keyword>